<dbReference type="RefSeq" id="WP_211464158.1">
    <property type="nucleotide sequence ID" value="NZ_JAGSXH010000005.1"/>
</dbReference>
<evidence type="ECO:0000256" key="1">
    <source>
        <dbReference type="SAM" id="Phobius"/>
    </source>
</evidence>
<evidence type="ECO:0000313" key="3">
    <source>
        <dbReference type="Proteomes" id="UP000677913"/>
    </source>
</evidence>
<comment type="caution">
    <text evidence="2">The sequence shown here is derived from an EMBL/GenBank/DDBJ whole genome shotgun (WGS) entry which is preliminary data.</text>
</comment>
<reference evidence="2" key="1">
    <citation type="submission" date="2021-04" db="EMBL/GenBank/DDBJ databases">
        <title>Genome based classification of Actinospica acidithermotolerans sp. nov., an actinobacterium isolated from an Indonesian hot spring.</title>
        <authorList>
            <person name="Kusuma A.B."/>
            <person name="Putra K.E."/>
            <person name="Nafisah S."/>
            <person name="Loh J."/>
            <person name="Nouioui I."/>
            <person name="Goodfellow M."/>
        </authorList>
    </citation>
    <scope>NUCLEOTIDE SEQUENCE</scope>
    <source>
        <strain evidence="2">DSM 45618</strain>
    </source>
</reference>
<keyword evidence="3" id="KW-1185">Reference proteome</keyword>
<proteinExistence type="predicted"/>
<keyword evidence="1" id="KW-0812">Transmembrane</keyword>
<evidence type="ECO:0000313" key="2">
    <source>
        <dbReference type="EMBL" id="MBS2961972.1"/>
    </source>
</evidence>
<dbReference type="Proteomes" id="UP000677913">
    <property type="component" value="Unassembled WGS sequence"/>
</dbReference>
<keyword evidence="1" id="KW-0472">Membrane</keyword>
<keyword evidence="1" id="KW-1133">Transmembrane helix</keyword>
<dbReference type="AlphaFoldDB" id="A0A8J8B9L7"/>
<sequence length="63" mass="6710">MTIAGGLGLIILGAILRYAVTWRANWIDIDKLGAILIFGGAVGLAAGLAVQYTRRRGRTRKGI</sequence>
<accession>A0A8J8B9L7</accession>
<organism evidence="2 3">
    <name type="scientific">Actinocrinis puniceicyclus</name>
    <dbReference type="NCBI Taxonomy" id="977794"/>
    <lineage>
        <taxon>Bacteria</taxon>
        <taxon>Bacillati</taxon>
        <taxon>Actinomycetota</taxon>
        <taxon>Actinomycetes</taxon>
        <taxon>Catenulisporales</taxon>
        <taxon>Actinospicaceae</taxon>
        <taxon>Actinocrinis</taxon>
    </lineage>
</organism>
<feature type="transmembrane region" description="Helical" evidence="1">
    <location>
        <begin position="33"/>
        <end position="53"/>
    </location>
</feature>
<name>A0A8J8B9L7_9ACTN</name>
<dbReference type="EMBL" id="JAGSXH010000005">
    <property type="protein sequence ID" value="MBS2961972.1"/>
    <property type="molecule type" value="Genomic_DNA"/>
</dbReference>
<gene>
    <name evidence="2" type="ORF">KGA66_02855</name>
</gene>
<protein>
    <submittedName>
        <fullName evidence="2">Uncharacterized protein</fullName>
    </submittedName>
</protein>